<accession>A0AAX4JEV2</accession>
<name>A0AAX4JEV2_9MICR</name>
<evidence type="ECO:0000313" key="2">
    <source>
        <dbReference type="EMBL" id="WUR04505.1"/>
    </source>
</evidence>
<proteinExistence type="predicted"/>
<keyword evidence="1" id="KW-0732">Signal</keyword>
<evidence type="ECO:0008006" key="5">
    <source>
        <dbReference type="Google" id="ProtNLM"/>
    </source>
</evidence>
<reference evidence="3" key="1">
    <citation type="journal article" date="2024" name="BMC Genomics">
        <title>Functional annotation of a divergent genome using sequence and structure-based similarity.</title>
        <authorList>
            <person name="Svedberg D."/>
            <person name="Winiger R.R."/>
            <person name="Berg A."/>
            <person name="Sharma H."/>
            <person name="Tellgren-Roth C."/>
            <person name="Debrunner-Vossbrinck B.A."/>
            <person name="Vossbrinck C.R."/>
            <person name="Barandun J."/>
        </authorList>
    </citation>
    <scope>NUCLEOTIDE SEQUENCE</scope>
    <source>
        <strain evidence="3">Illinois isolate</strain>
    </source>
</reference>
<evidence type="ECO:0000313" key="4">
    <source>
        <dbReference type="Proteomes" id="UP001334084"/>
    </source>
</evidence>
<dbReference type="GeneID" id="90542339"/>
<feature type="signal peptide" evidence="1">
    <location>
        <begin position="1"/>
        <end position="15"/>
    </location>
</feature>
<evidence type="ECO:0000313" key="3">
    <source>
        <dbReference type="EMBL" id="WUR04512.1"/>
    </source>
</evidence>
<sequence>MRMASLMFFLTLLNASKKRFRGTVKKDLSRLKDDFHIMLFNLCNRKGSVYVVGNEYYRKRDVFPMALIIYWLLHDNIESPIIYNKGTKEEIIQDKEFLSPLSFIDSMMGQDEESIICKEPKHKFEYVLGKAFKKFFRNLVCYYFLIHKFDIENVEPVLSRFLDLKIDQKRNNAITKILNFDDYFLICDNIWNDGYKINATELSTVNAFAINRQSDFFLPLNSTHRNPLLHN</sequence>
<protein>
    <recommendedName>
        <fullName evidence="5">LAGLIDADG homing endonuclease</fullName>
    </recommendedName>
</protein>
<keyword evidence="4" id="KW-1185">Reference proteome</keyword>
<dbReference type="EMBL" id="CP142734">
    <property type="protein sequence ID" value="WUR04512.1"/>
    <property type="molecule type" value="Genomic_DNA"/>
</dbReference>
<dbReference type="EMBL" id="CP142734">
    <property type="protein sequence ID" value="WUR04505.1"/>
    <property type="molecule type" value="Genomic_DNA"/>
</dbReference>
<dbReference type="KEGG" id="vnx:VNE69_09060"/>
<gene>
    <name evidence="2" type="ORF">VNE69_09060</name>
    <name evidence="3" type="ORF">VNE69_09067</name>
</gene>
<dbReference type="RefSeq" id="XP_065330650.1">
    <property type="nucleotide sequence ID" value="XM_065474578.1"/>
</dbReference>
<dbReference type="Proteomes" id="UP001334084">
    <property type="component" value="Chromosome 9"/>
</dbReference>
<evidence type="ECO:0000256" key="1">
    <source>
        <dbReference type="SAM" id="SignalP"/>
    </source>
</evidence>
<feature type="chain" id="PRO_5044718582" description="LAGLIDADG homing endonuclease" evidence="1">
    <location>
        <begin position="16"/>
        <end position="231"/>
    </location>
</feature>
<organism evidence="3 4">
    <name type="scientific">Vairimorpha necatrix</name>
    <dbReference type="NCBI Taxonomy" id="6039"/>
    <lineage>
        <taxon>Eukaryota</taxon>
        <taxon>Fungi</taxon>
        <taxon>Fungi incertae sedis</taxon>
        <taxon>Microsporidia</taxon>
        <taxon>Nosematidae</taxon>
        <taxon>Vairimorpha</taxon>
    </lineage>
</organism>
<dbReference type="AlphaFoldDB" id="A0AAX4JEV2"/>